<dbReference type="AlphaFoldDB" id="A0A6M3LHV7"/>
<evidence type="ECO:0000313" key="1">
    <source>
        <dbReference type="EMBL" id="QJA94063.1"/>
    </source>
</evidence>
<protein>
    <submittedName>
        <fullName evidence="1">Uncharacterized protein</fullName>
    </submittedName>
</protein>
<organism evidence="1">
    <name type="scientific">viral metagenome</name>
    <dbReference type="NCBI Taxonomy" id="1070528"/>
    <lineage>
        <taxon>unclassified sequences</taxon>
        <taxon>metagenomes</taxon>
        <taxon>organismal metagenomes</taxon>
    </lineage>
</organism>
<dbReference type="EMBL" id="MT143200">
    <property type="protein sequence ID" value="QJA94063.1"/>
    <property type="molecule type" value="Genomic_DNA"/>
</dbReference>
<gene>
    <name evidence="1" type="ORF">MM415B04014_0012</name>
</gene>
<accession>A0A6M3LHV7</accession>
<name>A0A6M3LHV7_9ZZZZ</name>
<proteinExistence type="predicted"/>
<reference evidence="1" key="1">
    <citation type="submission" date="2020-03" db="EMBL/GenBank/DDBJ databases">
        <title>The deep terrestrial virosphere.</title>
        <authorList>
            <person name="Holmfeldt K."/>
            <person name="Nilsson E."/>
            <person name="Simone D."/>
            <person name="Lopez-Fernandez M."/>
            <person name="Wu X."/>
            <person name="de Brujin I."/>
            <person name="Lundin D."/>
            <person name="Andersson A."/>
            <person name="Bertilsson S."/>
            <person name="Dopson M."/>
        </authorList>
    </citation>
    <scope>NUCLEOTIDE SEQUENCE</scope>
    <source>
        <strain evidence="1">MM415B04014</strain>
    </source>
</reference>
<sequence>MTSKPSDFMLKKWAEESAAEALRRRYESIGQMVCENAATIREWFLPHADYLDGDMVGILLAILAEVDKP</sequence>